<accession>A0ACB7Y189</accession>
<name>A0ACB7Y189_9ERIC</name>
<sequence>MDPEYTRQVQRDSDRGKGHAGASVRRGSAGGNPTVHRTDSRQQSRSGGRTVSHRLGRPVERQGNREDPPEDDRRSHRDGSDVLEATPAGRKRRDQGGFSIPSGTLLVVNTWALHNDPRLWGDPTLFKPERFVAVEGEKVGFKLFPFGSGRRACPGESLAKRFMALALGILIQCFDWEKAVENFEGGGNGNGKKIEKEKMNVVFRPRKALTDTLVKL</sequence>
<evidence type="ECO:0000313" key="1">
    <source>
        <dbReference type="EMBL" id="KAH7847181.1"/>
    </source>
</evidence>
<proteinExistence type="predicted"/>
<evidence type="ECO:0000313" key="2">
    <source>
        <dbReference type="Proteomes" id="UP000828048"/>
    </source>
</evidence>
<comment type="caution">
    <text evidence="1">The sequence shown here is derived from an EMBL/GenBank/DDBJ whole genome shotgun (WGS) entry which is preliminary data.</text>
</comment>
<keyword evidence="2" id="KW-1185">Reference proteome</keyword>
<reference evidence="1 2" key="1">
    <citation type="journal article" date="2021" name="Hortic Res">
        <title>High-quality reference genome and annotation aids understanding of berry development for evergreen blueberry (Vaccinium darrowii).</title>
        <authorList>
            <person name="Yu J."/>
            <person name="Hulse-Kemp A.M."/>
            <person name="Babiker E."/>
            <person name="Staton M."/>
        </authorList>
    </citation>
    <scope>NUCLEOTIDE SEQUENCE [LARGE SCALE GENOMIC DNA]</scope>
    <source>
        <strain evidence="2">cv. NJ 8807/NJ 8810</strain>
        <tissue evidence="1">Young leaf</tissue>
    </source>
</reference>
<protein>
    <submittedName>
        <fullName evidence="1">Uncharacterized protein</fullName>
    </submittedName>
</protein>
<organism evidence="1 2">
    <name type="scientific">Vaccinium darrowii</name>
    <dbReference type="NCBI Taxonomy" id="229202"/>
    <lineage>
        <taxon>Eukaryota</taxon>
        <taxon>Viridiplantae</taxon>
        <taxon>Streptophyta</taxon>
        <taxon>Embryophyta</taxon>
        <taxon>Tracheophyta</taxon>
        <taxon>Spermatophyta</taxon>
        <taxon>Magnoliopsida</taxon>
        <taxon>eudicotyledons</taxon>
        <taxon>Gunneridae</taxon>
        <taxon>Pentapetalae</taxon>
        <taxon>asterids</taxon>
        <taxon>Ericales</taxon>
        <taxon>Ericaceae</taxon>
        <taxon>Vaccinioideae</taxon>
        <taxon>Vaccinieae</taxon>
        <taxon>Vaccinium</taxon>
    </lineage>
</organism>
<dbReference type="Proteomes" id="UP000828048">
    <property type="component" value="Chromosome 5"/>
</dbReference>
<gene>
    <name evidence="1" type="ORF">Vadar_022938</name>
</gene>
<dbReference type="EMBL" id="CM037155">
    <property type="protein sequence ID" value="KAH7847181.1"/>
    <property type="molecule type" value="Genomic_DNA"/>
</dbReference>